<protein>
    <submittedName>
        <fullName evidence="3">Adenine-specific methyltransferase</fullName>
    </submittedName>
</protein>
<dbReference type="AlphaFoldDB" id="A0A0R1RIN5"/>
<reference evidence="3 4" key="1">
    <citation type="journal article" date="2015" name="Genome Announc.">
        <title>Expanding the biotechnology potential of lactobacilli through comparative genomics of 213 strains and associated genera.</title>
        <authorList>
            <person name="Sun Z."/>
            <person name="Harris H.M."/>
            <person name="McCann A."/>
            <person name="Guo C."/>
            <person name="Argimon S."/>
            <person name="Zhang W."/>
            <person name="Yang X."/>
            <person name="Jeffery I.B."/>
            <person name="Cooney J.C."/>
            <person name="Kagawa T.F."/>
            <person name="Liu W."/>
            <person name="Song Y."/>
            <person name="Salvetti E."/>
            <person name="Wrobel A."/>
            <person name="Rasinkangas P."/>
            <person name="Parkhill J."/>
            <person name="Rea M.C."/>
            <person name="O'Sullivan O."/>
            <person name="Ritari J."/>
            <person name="Douillard F.P."/>
            <person name="Paul Ross R."/>
            <person name="Yang R."/>
            <person name="Briner A.E."/>
            <person name="Felis G.E."/>
            <person name="de Vos W.M."/>
            <person name="Barrangou R."/>
            <person name="Klaenhammer T.R."/>
            <person name="Caufield P.W."/>
            <person name="Cui Y."/>
            <person name="Zhang H."/>
            <person name="O'Toole P.W."/>
        </authorList>
    </citation>
    <scope>NUCLEOTIDE SEQUENCE [LARGE SCALE GENOMIC DNA]</scope>
    <source>
        <strain evidence="3 4">DSM 15814</strain>
    </source>
</reference>
<dbReference type="eggNOG" id="COG0827">
    <property type="taxonomic scope" value="Bacteria"/>
</dbReference>
<proteinExistence type="predicted"/>
<organism evidence="3 4">
    <name type="scientific">Furfurilactobacillus rossiae DSM 15814</name>
    <dbReference type="NCBI Taxonomy" id="1114972"/>
    <lineage>
        <taxon>Bacteria</taxon>
        <taxon>Bacillati</taxon>
        <taxon>Bacillota</taxon>
        <taxon>Bacilli</taxon>
        <taxon>Lactobacillales</taxon>
        <taxon>Lactobacillaceae</taxon>
        <taxon>Furfurilactobacillus</taxon>
    </lineage>
</organism>
<dbReference type="GO" id="GO:0003677">
    <property type="term" value="F:DNA binding"/>
    <property type="evidence" value="ECO:0007669"/>
    <property type="project" value="InterPro"/>
</dbReference>
<dbReference type="InterPro" id="IPR048375">
    <property type="entry name" value="YtxK-like_N"/>
</dbReference>
<dbReference type="InterPro" id="IPR016843">
    <property type="entry name" value="S-AdoMet-dep_Ade-MeTrfase_prd"/>
</dbReference>
<dbReference type="SUPFAM" id="SSF53335">
    <property type="entry name" value="S-adenosyl-L-methionine-dependent methyltransferases"/>
    <property type="match status" value="1"/>
</dbReference>
<dbReference type="Gene3D" id="3.40.50.150">
    <property type="entry name" value="Vaccinia Virus protein VP39"/>
    <property type="match status" value="1"/>
</dbReference>
<dbReference type="PIRSF" id="PIRSF026567">
    <property type="entry name" value="Adenine_mtase_bact_prd"/>
    <property type="match status" value="1"/>
</dbReference>
<evidence type="ECO:0000259" key="1">
    <source>
        <dbReference type="Pfam" id="PF02384"/>
    </source>
</evidence>
<dbReference type="STRING" id="1114972.FD35_GL000531"/>
<dbReference type="PANTHER" id="PTHR41313:SF1">
    <property type="entry name" value="DNA METHYLASE ADENINE-SPECIFIC DOMAIN-CONTAINING PROTEIN"/>
    <property type="match status" value="1"/>
</dbReference>
<dbReference type="GO" id="GO:0032259">
    <property type="term" value="P:methylation"/>
    <property type="evidence" value="ECO:0007669"/>
    <property type="project" value="UniProtKB-KW"/>
</dbReference>
<dbReference type="EMBL" id="AZFF01000010">
    <property type="protein sequence ID" value="KRL54130.1"/>
    <property type="molecule type" value="Genomic_DNA"/>
</dbReference>
<sequence length="302" mass="33275">MGDDLIDGGQVRVENGRPDTEAVEKLTTLYRQINLNQLDEENIRRGLQLVLLKDVETDAIDANHQLTPDTIGFLVAYLASRVIHRDQLNLLDLTVGTGNLLTTVINQLAESNSVKIDSFGVDNDDSMLAAANVVGTLQKHDIQLFHQDALDPLVMPKADLVVSDLPVGYYPLDEHAKQFKTAAQSGHSYVHHLLLEQAVNQLTPGGWGIFLVPSELFTSVEAKGLVEWIQTEAHLQGLLNLPTELFINKAARKAILMLQKKGGNAKQAGQVLLGEFPSFKDSNAVRQFTDQIDNWVAANIQK</sequence>
<accession>A0A0R1RIN5</accession>
<dbReference type="Proteomes" id="UP000051999">
    <property type="component" value="Unassembled WGS sequence"/>
</dbReference>
<dbReference type="Pfam" id="PF21106">
    <property type="entry name" value="YtxK_like"/>
    <property type="match status" value="1"/>
</dbReference>
<gene>
    <name evidence="3" type="ORF">FD35_GL000531</name>
</gene>
<comment type="caution">
    <text evidence="3">The sequence shown here is derived from an EMBL/GenBank/DDBJ whole genome shotgun (WGS) entry which is preliminary data.</text>
</comment>
<dbReference type="PANTHER" id="PTHR41313">
    <property type="entry name" value="ADENINE-SPECIFIC METHYLTRANSFERASE"/>
    <property type="match status" value="1"/>
</dbReference>
<feature type="domain" description="DNA methylase adenine-specific" evidence="1">
    <location>
        <begin position="67"/>
        <end position="276"/>
    </location>
</feature>
<keyword evidence="3" id="KW-0489">Methyltransferase</keyword>
<dbReference type="InterPro" id="IPR003356">
    <property type="entry name" value="DNA_methylase_A-5"/>
</dbReference>
<dbReference type="Pfam" id="PF02384">
    <property type="entry name" value="N6_Mtase"/>
    <property type="match status" value="1"/>
</dbReference>
<evidence type="ECO:0000313" key="3">
    <source>
        <dbReference type="EMBL" id="KRL54130.1"/>
    </source>
</evidence>
<keyword evidence="4" id="KW-1185">Reference proteome</keyword>
<name>A0A0R1RIN5_9LACO</name>
<evidence type="ECO:0000313" key="4">
    <source>
        <dbReference type="Proteomes" id="UP000051999"/>
    </source>
</evidence>
<dbReference type="CDD" id="cd02440">
    <property type="entry name" value="AdoMet_MTases"/>
    <property type="match status" value="1"/>
</dbReference>
<evidence type="ECO:0000259" key="2">
    <source>
        <dbReference type="Pfam" id="PF21106"/>
    </source>
</evidence>
<dbReference type="GO" id="GO:0008170">
    <property type="term" value="F:N-methyltransferase activity"/>
    <property type="evidence" value="ECO:0007669"/>
    <property type="project" value="InterPro"/>
</dbReference>
<dbReference type="InterPro" id="IPR029063">
    <property type="entry name" value="SAM-dependent_MTases_sf"/>
</dbReference>
<keyword evidence="3" id="KW-0808">Transferase</keyword>
<dbReference type="InterPro" id="IPR052933">
    <property type="entry name" value="DNA_Protect_Modify"/>
</dbReference>
<dbReference type="Gene3D" id="1.10.150.470">
    <property type="match status" value="1"/>
</dbReference>
<feature type="domain" description="YtxK-like N-terminal helical" evidence="2">
    <location>
        <begin position="20"/>
        <end position="53"/>
    </location>
</feature>
<dbReference type="PATRIC" id="fig|1114972.6.peg.531"/>